<dbReference type="GO" id="GO:0016301">
    <property type="term" value="F:kinase activity"/>
    <property type="evidence" value="ECO:0007669"/>
    <property type="project" value="UniProtKB-KW"/>
</dbReference>
<dbReference type="SUPFAM" id="SSF52058">
    <property type="entry name" value="L domain-like"/>
    <property type="match status" value="3"/>
</dbReference>
<protein>
    <submittedName>
        <fullName evidence="14">LRR receptor-like serine/threonine-protein kinase FLS2</fullName>
    </submittedName>
</protein>
<evidence type="ECO:0000256" key="1">
    <source>
        <dbReference type="ARBA" id="ARBA00004251"/>
    </source>
</evidence>
<dbReference type="InterPro" id="IPR032675">
    <property type="entry name" value="LRR_dom_sf"/>
</dbReference>
<keyword evidence="10" id="KW-0325">Glycoprotein</keyword>
<dbReference type="PROSITE" id="PS51450">
    <property type="entry name" value="LRR"/>
    <property type="match status" value="1"/>
</dbReference>
<gene>
    <name evidence="14" type="ORF">Cni_G01263</name>
</gene>
<feature type="transmembrane region" description="Helical" evidence="11">
    <location>
        <begin position="711"/>
        <end position="734"/>
    </location>
</feature>
<evidence type="ECO:0000256" key="10">
    <source>
        <dbReference type="ARBA" id="ARBA00023180"/>
    </source>
</evidence>
<evidence type="ECO:0000259" key="13">
    <source>
        <dbReference type="Pfam" id="PF08263"/>
    </source>
</evidence>
<evidence type="ECO:0000313" key="15">
    <source>
        <dbReference type="Proteomes" id="UP001327560"/>
    </source>
</evidence>
<dbReference type="PANTHER" id="PTHR48063">
    <property type="entry name" value="LRR RECEPTOR-LIKE KINASE"/>
    <property type="match status" value="1"/>
</dbReference>
<evidence type="ECO:0000256" key="8">
    <source>
        <dbReference type="ARBA" id="ARBA00022989"/>
    </source>
</evidence>
<dbReference type="PRINTS" id="PR00019">
    <property type="entry name" value="LEURICHRPT"/>
</dbReference>
<dbReference type="InterPro" id="IPR046956">
    <property type="entry name" value="RLP23-like"/>
</dbReference>
<dbReference type="AlphaFoldDB" id="A0AAQ3Q1K1"/>
<keyword evidence="9 11" id="KW-0472">Membrane</keyword>
<dbReference type="FunFam" id="3.80.10.10:FF:000095">
    <property type="entry name" value="LRR receptor-like serine/threonine-protein kinase GSO1"/>
    <property type="match status" value="2"/>
</dbReference>
<name>A0AAQ3Q1K1_9LILI</name>
<evidence type="ECO:0000256" key="11">
    <source>
        <dbReference type="SAM" id="Phobius"/>
    </source>
</evidence>
<dbReference type="Pfam" id="PF08263">
    <property type="entry name" value="LRRNT_2"/>
    <property type="match status" value="1"/>
</dbReference>
<dbReference type="Pfam" id="PF00560">
    <property type="entry name" value="LRR_1"/>
    <property type="match status" value="10"/>
</dbReference>
<evidence type="ECO:0000256" key="2">
    <source>
        <dbReference type="ARBA" id="ARBA00009592"/>
    </source>
</evidence>
<evidence type="ECO:0000256" key="3">
    <source>
        <dbReference type="ARBA" id="ARBA00022475"/>
    </source>
</evidence>
<keyword evidence="5 11" id="KW-0812">Transmembrane</keyword>
<comment type="similarity">
    <text evidence="2">Belongs to the RLP family.</text>
</comment>
<evidence type="ECO:0000256" key="6">
    <source>
        <dbReference type="ARBA" id="ARBA00022729"/>
    </source>
</evidence>
<dbReference type="Pfam" id="PF13855">
    <property type="entry name" value="LRR_8"/>
    <property type="match status" value="2"/>
</dbReference>
<keyword evidence="3" id="KW-1003">Cell membrane</keyword>
<reference evidence="14 15" key="1">
    <citation type="submission" date="2023-10" db="EMBL/GenBank/DDBJ databases">
        <title>Chromosome-scale genome assembly provides insights into flower coloration mechanisms of Canna indica.</title>
        <authorList>
            <person name="Li C."/>
        </authorList>
    </citation>
    <scope>NUCLEOTIDE SEQUENCE [LARGE SCALE GENOMIC DNA]</scope>
    <source>
        <tissue evidence="14">Flower</tissue>
    </source>
</reference>
<dbReference type="EMBL" id="CP136890">
    <property type="protein sequence ID" value="WOK92572.1"/>
    <property type="molecule type" value="Genomic_DNA"/>
</dbReference>
<proteinExistence type="inferred from homology"/>
<evidence type="ECO:0000256" key="4">
    <source>
        <dbReference type="ARBA" id="ARBA00022614"/>
    </source>
</evidence>
<dbReference type="FunFam" id="3.80.10.10:FF:000111">
    <property type="entry name" value="LRR receptor-like serine/threonine-protein kinase ERECTA"/>
    <property type="match status" value="1"/>
</dbReference>
<keyword evidence="4" id="KW-0433">Leucine-rich repeat</keyword>
<dbReference type="InterPro" id="IPR003591">
    <property type="entry name" value="Leu-rich_rpt_typical-subtyp"/>
</dbReference>
<evidence type="ECO:0000313" key="14">
    <source>
        <dbReference type="EMBL" id="WOK92572.1"/>
    </source>
</evidence>
<evidence type="ECO:0000256" key="7">
    <source>
        <dbReference type="ARBA" id="ARBA00022737"/>
    </source>
</evidence>
<dbReference type="Proteomes" id="UP001327560">
    <property type="component" value="Chromosome 1"/>
</dbReference>
<feature type="signal peptide" evidence="12">
    <location>
        <begin position="1"/>
        <end position="36"/>
    </location>
</feature>
<feature type="chain" id="PRO_5042816740" evidence="12">
    <location>
        <begin position="37"/>
        <end position="777"/>
    </location>
</feature>
<dbReference type="InterPro" id="IPR013210">
    <property type="entry name" value="LRR_N_plant-typ"/>
</dbReference>
<dbReference type="SMART" id="SM00365">
    <property type="entry name" value="LRR_SD22"/>
    <property type="match status" value="6"/>
</dbReference>
<dbReference type="PANTHER" id="PTHR48063:SF112">
    <property type="entry name" value="RECEPTOR LIKE PROTEIN 30-LIKE"/>
    <property type="match status" value="1"/>
</dbReference>
<keyword evidence="14" id="KW-0418">Kinase</keyword>
<keyword evidence="7" id="KW-0677">Repeat</keyword>
<keyword evidence="15" id="KW-1185">Reference proteome</keyword>
<keyword evidence="14" id="KW-0808">Transferase</keyword>
<keyword evidence="14" id="KW-0675">Receptor</keyword>
<evidence type="ECO:0000256" key="12">
    <source>
        <dbReference type="SAM" id="SignalP"/>
    </source>
</evidence>
<dbReference type="GO" id="GO:0005886">
    <property type="term" value="C:plasma membrane"/>
    <property type="evidence" value="ECO:0007669"/>
    <property type="project" value="UniProtKB-SubCell"/>
</dbReference>
<sequence>MAIGTCSKGGFFSSNHATALHIVLLLSIGAISCSLGGGDGDRRLEERSISCKESERQALLAIKSDMYKSNDWFSSWIGDNCCGWRGVVCDNATGHVTNLDLSSSQIAGEIPLILGNLTNLVCLNLSSNNISGRIPESFGDRLLNLEELRLSDNNISGQIPESIGNLQSLRRLYLSNNAITGQIPGSMAGRCNLEELDLSQNNIDGELTYLLDGLSSNCPRGANLSSLILGANNLSGAIPSSLGHLSQLRELDLSSNSLRGNINESHFSELTNLNRLFISHNSLDVILPNDWLPPFDAFMIDMSFCHFKNASFPSWLRNQTNLAFLSLSGVGLSGNTPAWLSDIGFGGLNLSSNNLNGSLPSRGSGYGWMDLSYNSFVGPIPLTFARNFTPYLLSLSHNRINGSLPPSFICGMTALEVLDLSFNDLSGEVPNCSDSYPNNILYLHLNNNNLSGRLPSFLKDLGQLTVLDLGDNKFSGEIPEWLGSLSFLTVLRLSSNLFHGNIPVSLANLAGLQVLDLSSNNFVGSVPSSLGNLSTIVMKKHSATDLNYEGYIQSISITAKGSSLDYTNIVLSFVTSIDLSNNNLSGEIPEELTNLLGLNFLSLARNHLTGKIPEKIGGMKELLSLDLSMNNLTGGIPSSMSNLDFLGHLNLSYNNLSGRIPTSNKFSTLDDLSIYVGNDNLCGKPLQECPGSAGKEEKEDDDDGGDKLERILIYAFVALGYVVGFWISLGTLIVKKSLRVALFQFLDKVYDKIYVQLVLKSRKLKSKIMAKNDLNCR</sequence>
<dbReference type="Gene3D" id="3.80.10.10">
    <property type="entry name" value="Ribonuclease Inhibitor"/>
    <property type="match status" value="3"/>
</dbReference>
<feature type="domain" description="Leucine-rich repeat-containing N-terminal plant-type" evidence="13">
    <location>
        <begin position="54"/>
        <end position="90"/>
    </location>
</feature>
<comment type="subcellular location">
    <subcellularLocation>
        <location evidence="1">Cell membrane</location>
        <topology evidence="1">Single-pass type I membrane protein</topology>
    </subcellularLocation>
</comment>
<organism evidence="14 15">
    <name type="scientific">Canna indica</name>
    <name type="common">Indian-shot</name>
    <dbReference type="NCBI Taxonomy" id="4628"/>
    <lineage>
        <taxon>Eukaryota</taxon>
        <taxon>Viridiplantae</taxon>
        <taxon>Streptophyta</taxon>
        <taxon>Embryophyta</taxon>
        <taxon>Tracheophyta</taxon>
        <taxon>Spermatophyta</taxon>
        <taxon>Magnoliopsida</taxon>
        <taxon>Liliopsida</taxon>
        <taxon>Zingiberales</taxon>
        <taxon>Cannaceae</taxon>
        <taxon>Canna</taxon>
    </lineage>
</organism>
<evidence type="ECO:0000256" key="5">
    <source>
        <dbReference type="ARBA" id="ARBA00022692"/>
    </source>
</evidence>
<dbReference type="InterPro" id="IPR001611">
    <property type="entry name" value="Leu-rich_rpt"/>
</dbReference>
<keyword evidence="6 12" id="KW-0732">Signal</keyword>
<dbReference type="SMART" id="SM00369">
    <property type="entry name" value="LRR_TYP"/>
    <property type="match status" value="11"/>
</dbReference>
<keyword evidence="8 11" id="KW-1133">Transmembrane helix</keyword>
<evidence type="ECO:0000256" key="9">
    <source>
        <dbReference type="ARBA" id="ARBA00023136"/>
    </source>
</evidence>
<accession>A0AAQ3Q1K1</accession>